<reference evidence="5" key="1">
    <citation type="submission" date="2021-01" db="EMBL/GenBank/DDBJ databases">
        <authorList>
            <person name="Corre E."/>
            <person name="Pelletier E."/>
            <person name="Niang G."/>
            <person name="Scheremetjew M."/>
            <person name="Finn R."/>
            <person name="Kale V."/>
            <person name="Holt S."/>
            <person name="Cochrane G."/>
            <person name="Meng A."/>
            <person name="Brown T."/>
            <person name="Cohen L."/>
        </authorList>
    </citation>
    <scope>NUCLEOTIDE SEQUENCE</scope>
    <source>
        <strain evidence="5">CCMP1243</strain>
    </source>
</reference>
<dbReference type="PANTHER" id="PTHR45947">
    <property type="entry name" value="SULFOQUINOVOSYL TRANSFERASE SQD2"/>
    <property type="match status" value="1"/>
</dbReference>
<dbReference type="InterPro" id="IPR028098">
    <property type="entry name" value="Glyco_trans_4-like_N"/>
</dbReference>
<dbReference type="PANTHER" id="PTHR45947:SF3">
    <property type="entry name" value="SULFOQUINOVOSYL TRANSFERASE SQD2"/>
    <property type="match status" value="1"/>
</dbReference>
<accession>A0A7S2W9V3</accession>
<feature type="region of interest" description="Disordered" evidence="2">
    <location>
        <begin position="1"/>
        <end position="26"/>
    </location>
</feature>
<gene>
    <name evidence="5" type="ORF">RMAR1173_LOCUS6151</name>
</gene>
<evidence type="ECO:0000256" key="2">
    <source>
        <dbReference type="SAM" id="MobiDB-lite"/>
    </source>
</evidence>
<dbReference type="SUPFAM" id="SSF53756">
    <property type="entry name" value="UDP-Glycosyltransferase/glycogen phosphorylase"/>
    <property type="match status" value="1"/>
</dbReference>
<keyword evidence="1" id="KW-0328">Glycosyltransferase</keyword>
<evidence type="ECO:0008006" key="6">
    <source>
        <dbReference type="Google" id="ProtNLM"/>
    </source>
</evidence>
<sequence>MSAEEGPHLPGEGQATPAGHMSPEPHNRRRKRFRVGLLVEPSPFSHVSGYANRFTEMLRYLREAGDEVAICTPDLSPSAPRTKFGFNVTNLRGFRLPMYRMVVCSFDWRLRTVEVMERFRPDVLHVSTPGFLCIPGMISAWLLNVPLVFSYHTHIPVYARRYFRPFGKISETITWWYLRLIHSQADLTLVTSPQIQEELREKGIARVSIWRKGIDTERYHPKFQDEDMRFRLTGGNPDQPLLVYVGRVAAEKRIEDLKDVLQSIPGARLAIVGGGPQEAALRAHFEGTPTVFTGMLSGEELSQAYASADVFCMPSDSETLGFVVLEAMASGTPVVAVRAGGIPSLIKHGATGLLVEPNAPRRFGAKVRKLLRDKPLRERIAKAARADAETWDWRSSTKDLREVQYAAAMQHHEDKIRHRVPWFRRILPSMSFSFRGFLGEFSLWWNDAIAGPAQPPREHGNGGQGLSKGPS</sequence>
<evidence type="ECO:0000256" key="1">
    <source>
        <dbReference type="ARBA" id="ARBA00022676"/>
    </source>
</evidence>
<organism evidence="5">
    <name type="scientific">Rhizochromulina marina</name>
    <dbReference type="NCBI Taxonomy" id="1034831"/>
    <lineage>
        <taxon>Eukaryota</taxon>
        <taxon>Sar</taxon>
        <taxon>Stramenopiles</taxon>
        <taxon>Ochrophyta</taxon>
        <taxon>Dictyochophyceae</taxon>
        <taxon>Rhizochromulinales</taxon>
        <taxon>Rhizochromulina</taxon>
    </lineage>
</organism>
<dbReference type="InterPro" id="IPR050194">
    <property type="entry name" value="Glycosyltransferase_grp1"/>
</dbReference>
<evidence type="ECO:0000259" key="4">
    <source>
        <dbReference type="Pfam" id="PF13439"/>
    </source>
</evidence>
<keyword evidence="1" id="KW-0808">Transferase</keyword>
<feature type="domain" description="Glycosyltransferase subfamily 4-like N-terminal" evidence="4">
    <location>
        <begin position="48"/>
        <end position="218"/>
    </location>
</feature>
<dbReference type="Gene3D" id="3.40.50.2000">
    <property type="entry name" value="Glycogen Phosphorylase B"/>
    <property type="match status" value="2"/>
</dbReference>
<feature type="domain" description="Glycosyl transferase family 1" evidence="3">
    <location>
        <begin position="236"/>
        <end position="386"/>
    </location>
</feature>
<dbReference type="InterPro" id="IPR001296">
    <property type="entry name" value="Glyco_trans_1"/>
</dbReference>
<dbReference type="CDD" id="cd03814">
    <property type="entry name" value="GT4-like"/>
    <property type="match status" value="1"/>
</dbReference>
<protein>
    <recommendedName>
        <fullName evidence="6">Glycosyltransferase subfamily 4-like N-terminal domain-containing protein</fullName>
    </recommendedName>
</protein>
<name>A0A7S2W9V3_9STRA</name>
<evidence type="ECO:0000313" key="5">
    <source>
        <dbReference type="EMBL" id="CAD9675667.1"/>
    </source>
</evidence>
<dbReference type="EMBL" id="HBHJ01009503">
    <property type="protein sequence ID" value="CAD9675667.1"/>
    <property type="molecule type" value="Transcribed_RNA"/>
</dbReference>
<proteinExistence type="predicted"/>
<dbReference type="AlphaFoldDB" id="A0A7S2W9V3"/>
<evidence type="ECO:0000259" key="3">
    <source>
        <dbReference type="Pfam" id="PF00534"/>
    </source>
</evidence>
<dbReference type="Pfam" id="PF00534">
    <property type="entry name" value="Glycos_transf_1"/>
    <property type="match status" value="1"/>
</dbReference>
<dbReference type="GO" id="GO:0016757">
    <property type="term" value="F:glycosyltransferase activity"/>
    <property type="evidence" value="ECO:0007669"/>
    <property type="project" value="UniProtKB-KW"/>
</dbReference>
<dbReference type="Pfam" id="PF13439">
    <property type="entry name" value="Glyco_transf_4"/>
    <property type="match status" value="1"/>
</dbReference>